<feature type="domain" description="Asparaginase/glutaminase C-terminal" evidence="5">
    <location>
        <begin position="203"/>
        <end position="319"/>
    </location>
</feature>
<evidence type="ECO:0000256" key="2">
    <source>
        <dbReference type="ARBA" id="ARBA00012920"/>
    </source>
</evidence>
<dbReference type="InterPro" id="IPR027474">
    <property type="entry name" value="L-asparaginase_N"/>
</dbReference>
<dbReference type="InterPro" id="IPR027475">
    <property type="entry name" value="Asparaginase/glutaminase_AS2"/>
</dbReference>
<dbReference type="FunFam" id="3.40.50.1170:FF:000001">
    <property type="entry name" value="L-asparaginase 2"/>
    <property type="match status" value="1"/>
</dbReference>
<organism evidence="6">
    <name type="scientific">bioreactor metagenome</name>
    <dbReference type="NCBI Taxonomy" id="1076179"/>
    <lineage>
        <taxon>unclassified sequences</taxon>
        <taxon>metagenomes</taxon>
        <taxon>ecological metagenomes</taxon>
    </lineage>
</organism>
<evidence type="ECO:0000259" key="5">
    <source>
        <dbReference type="Pfam" id="PF17763"/>
    </source>
</evidence>
<dbReference type="PIRSF" id="PIRSF500176">
    <property type="entry name" value="L_ASNase"/>
    <property type="match status" value="1"/>
</dbReference>
<dbReference type="InterPro" id="IPR027473">
    <property type="entry name" value="L-asparaginase_C"/>
</dbReference>
<gene>
    <name evidence="6" type="primary">ansA_20</name>
    <name evidence="6" type="ORF">SDC9_109430</name>
</gene>
<dbReference type="SUPFAM" id="SSF53774">
    <property type="entry name" value="Glutaminase/Asparaginase"/>
    <property type="match status" value="1"/>
</dbReference>
<dbReference type="PRINTS" id="PR00139">
    <property type="entry name" value="ASNGLNASE"/>
</dbReference>
<dbReference type="Pfam" id="PF17763">
    <property type="entry name" value="Asparaginase_C"/>
    <property type="match status" value="1"/>
</dbReference>
<comment type="similarity">
    <text evidence="1">Belongs to the asparaginase 1 family.</text>
</comment>
<dbReference type="Gene3D" id="3.40.50.1170">
    <property type="entry name" value="L-asparaginase, N-terminal domain"/>
    <property type="match status" value="1"/>
</dbReference>
<evidence type="ECO:0000256" key="3">
    <source>
        <dbReference type="ARBA" id="ARBA00022801"/>
    </source>
</evidence>
<evidence type="ECO:0000256" key="1">
    <source>
        <dbReference type="ARBA" id="ARBA00010518"/>
    </source>
</evidence>
<dbReference type="PANTHER" id="PTHR11707:SF28">
    <property type="entry name" value="60 KDA LYSOPHOSPHOLIPASE"/>
    <property type="match status" value="1"/>
</dbReference>
<dbReference type="CDD" id="cd08963">
    <property type="entry name" value="L-asparaginase_I"/>
    <property type="match status" value="1"/>
</dbReference>
<dbReference type="GO" id="GO:0004067">
    <property type="term" value="F:asparaginase activity"/>
    <property type="evidence" value="ECO:0007669"/>
    <property type="project" value="UniProtKB-EC"/>
</dbReference>
<dbReference type="Pfam" id="PF00710">
    <property type="entry name" value="Asparaginase"/>
    <property type="match status" value="1"/>
</dbReference>
<dbReference type="InterPro" id="IPR006034">
    <property type="entry name" value="Asparaginase/glutaminase-like"/>
</dbReference>
<dbReference type="PROSITE" id="PS51732">
    <property type="entry name" value="ASN_GLN_ASE_3"/>
    <property type="match status" value="1"/>
</dbReference>
<dbReference type="PROSITE" id="PS00144">
    <property type="entry name" value="ASN_GLN_ASE_1"/>
    <property type="match status" value="1"/>
</dbReference>
<keyword evidence="3 6" id="KW-0378">Hydrolase</keyword>
<dbReference type="PROSITE" id="PS00917">
    <property type="entry name" value="ASN_GLN_ASE_2"/>
    <property type="match status" value="1"/>
</dbReference>
<dbReference type="InterPro" id="IPR040919">
    <property type="entry name" value="Asparaginase_C"/>
</dbReference>
<feature type="domain" description="L-asparaginase N-terminal" evidence="4">
    <location>
        <begin position="3"/>
        <end position="185"/>
    </location>
</feature>
<reference evidence="6" key="1">
    <citation type="submission" date="2019-08" db="EMBL/GenBank/DDBJ databases">
        <authorList>
            <person name="Kucharzyk K."/>
            <person name="Murdoch R.W."/>
            <person name="Higgins S."/>
            <person name="Loffler F."/>
        </authorList>
    </citation>
    <scope>NUCLEOTIDE SEQUENCE</scope>
</reference>
<dbReference type="Gene3D" id="3.40.50.40">
    <property type="match status" value="1"/>
</dbReference>
<dbReference type="PANTHER" id="PTHR11707">
    <property type="entry name" value="L-ASPARAGINASE"/>
    <property type="match status" value="1"/>
</dbReference>
<comment type="caution">
    <text evidence="6">The sequence shown here is derived from an EMBL/GenBank/DDBJ whole genome shotgun (WGS) entry which is preliminary data.</text>
</comment>
<dbReference type="InterPro" id="IPR037152">
    <property type="entry name" value="L-asparaginase_N_sf"/>
</dbReference>
<dbReference type="InterPro" id="IPR036152">
    <property type="entry name" value="Asp/glu_Ase-like_sf"/>
</dbReference>
<dbReference type="InterPro" id="IPR020827">
    <property type="entry name" value="Asparaginase/glutaminase_AS1"/>
</dbReference>
<dbReference type="AlphaFoldDB" id="A0A645BAS3"/>
<accession>A0A645BAS3</accession>
<evidence type="ECO:0000259" key="4">
    <source>
        <dbReference type="Pfam" id="PF00710"/>
    </source>
</evidence>
<name>A0A645BAS3_9ZZZZ</name>
<proteinExistence type="inferred from homology"/>
<protein>
    <recommendedName>
        <fullName evidence="2">asparaginase</fullName>
        <ecNumber evidence="2">3.5.1.1</ecNumber>
    </recommendedName>
</protein>
<evidence type="ECO:0000313" key="6">
    <source>
        <dbReference type="EMBL" id="MPM62555.1"/>
    </source>
</evidence>
<dbReference type="GO" id="GO:0006520">
    <property type="term" value="P:amino acid metabolic process"/>
    <property type="evidence" value="ECO:0007669"/>
    <property type="project" value="InterPro"/>
</dbReference>
<dbReference type="InterPro" id="IPR041725">
    <property type="entry name" value="L-asparaginase_I"/>
</dbReference>
<dbReference type="PIRSF" id="PIRSF001220">
    <property type="entry name" value="L-ASNase_gatD"/>
    <property type="match status" value="1"/>
</dbReference>
<dbReference type="SFLD" id="SFLDS00057">
    <property type="entry name" value="Glutaminase/Asparaginase"/>
    <property type="match status" value="1"/>
</dbReference>
<dbReference type="EMBL" id="VSSQ01018927">
    <property type="protein sequence ID" value="MPM62555.1"/>
    <property type="molecule type" value="Genomic_DNA"/>
</dbReference>
<dbReference type="InterPro" id="IPR006033">
    <property type="entry name" value="AsnA_fam"/>
</dbReference>
<sequence>MKKLMILSTGGTIACTQTESGLIPTLSADDILAYVPKAKSFAQLETLTIFNLDSSNIQPEEWKMIAEEVYQCLPDYDGIVILHGTDTMAYTASMLSFMLQNVDKPVVITGSQLPIGHPNTDAKQNLEHALVTAASGLGGVFVVFNGTIMLGCRVAKVRTTSQNAFESINRPPVGTIRAGKVRVSVPPEPVRGALALDDAIDDRVFLLKLIPGTRPEVFDVISKLGYRGVVIEGFGLGGLHCLRRNLLEGIKTLLEQDVAVLLTTQCRYEPSDPMVYETGRLAVELGILQAYDMTSECAVTKLMWVLAHAKSPSEVKHMMLTDFCGEISLPAHPEAGHSV</sequence>
<dbReference type="SMART" id="SM00870">
    <property type="entry name" value="Asparaginase"/>
    <property type="match status" value="1"/>
</dbReference>
<dbReference type="NCBIfam" id="TIGR00519">
    <property type="entry name" value="asnASE_I"/>
    <property type="match status" value="1"/>
</dbReference>
<dbReference type="EC" id="3.5.1.1" evidence="2"/>
<dbReference type="PROSITE" id="PS51257">
    <property type="entry name" value="PROKAR_LIPOPROTEIN"/>
    <property type="match status" value="1"/>
</dbReference>